<evidence type="ECO:0000313" key="2">
    <source>
        <dbReference type="EMBL" id="RRT42472.1"/>
    </source>
</evidence>
<organism evidence="2 3">
    <name type="scientific">Ensete ventricosum</name>
    <name type="common">Abyssinian banana</name>
    <name type="synonym">Musa ensete</name>
    <dbReference type="NCBI Taxonomy" id="4639"/>
    <lineage>
        <taxon>Eukaryota</taxon>
        <taxon>Viridiplantae</taxon>
        <taxon>Streptophyta</taxon>
        <taxon>Embryophyta</taxon>
        <taxon>Tracheophyta</taxon>
        <taxon>Spermatophyta</taxon>
        <taxon>Magnoliopsida</taxon>
        <taxon>Liliopsida</taxon>
        <taxon>Zingiberales</taxon>
        <taxon>Musaceae</taxon>
        <taxon>Ensete</taxon>
    </lineage>
</organism>
<evidence type="ECO:0000256" key="1">
    <source>
        <dbReference type="SAM" id="SignalP"/>
    </source>
</evidence>
<sequence length="101" mass="10699">MGTRDDAVILRAIAVLLCAAWILAAGPPTASALWLSLPPSVTKCVSEEIHAGVVALADYAVVHDEDRQSMPTISAKVIPPFISVASFPISYELDAPLPLEF</sequence>
<evidence type="ECO:0008006" key="4">
    <source>
        <dbReference type="Google" id="ProtNLM"/>
    </source>
</evidence>
<dbReference type="EMBL" id="AMZH03017822">
    <property type="protein sequence ID" value="RRT42472.1"/>
    <property type="molecule type" value="Genomic_DNA"/>
</dbReference>
<dbReference type="Proteomes" id="UP000287651">
    <property type="component" value="Unassembled WGS sequence"/>
</dbReference>
<keyword evidence="1" id="KW-0732">Signal</keyword>
<name>A0A426XSP7_ENSVE</name>
<accession>A0A426XSP7</accession>
<evidence type="ECO:0000313" key="3">
    <source>
        <dbReference type="Proteomes" id="UP000287651"/>
    </source>
</evidence>
<feature type="chain" id="PRO_5019451272" description="BURP domain-containing protein" evidence="1">
    <location>
        <begin position="33"/>
        <end position="101"/>
    </location>
</feature>
<dbReference type="AlphaFoldDB" id="A0A426XSP7"/>
<feature type="signal peptide" evidence="1">
    <location>
        <begin position="1"/>
        <end position="32"/>
    </location>
</feature>
<reference evidence="2 3" key="1">
    <citation type="journal article" date="2014" name="Agronomy (Basel)">
        <title>A Draft Genome Sequence for Ensete ventricosum, the Drought-Tolerant Tree Against Hunger.</title>
        <authorList>
            <person name="Harrison J."/>
            <person name="Moore K.A."/>
            <person name="Paszkiewicz K."/>
            <person name="Jones T."/>
            <person name="Grant M."/>
            <person name="Ambacheew D."/>
            <person name="Muzemil S."/>
            <person name="Studholme D.J."/>
        </authorList>
    </citation>
    <scope>NUCLEOTIDE SEQUENCE [LARGE SCALE GENOMIC DNA]</scope>
</reference>
<proteinExistence type="predicted"/>
<comment type="caution">
    <text evidence="2">The sequence shown here is derived from an EMBL/GenBank/DDBJ whole genome shotgun (WGS) entry which is preliminary data.</text>
</comment>
<protein>
    <recommendedName>
        <fullName evidence="4">BURP domain-containing protein</fullName>
    </recommendedName>
</protein>
<gene>
    <name evidence="2" type="ORF">B296_00057105</name>
</gene>